<evidence type="ECO:0000313" key="7">
    <source>
        <dbReference type="Proteomes" id="UP000594638"/>
    </source>
</evidence>
<feature type="compositionally biased region" description="Low complexity" evidence="4">
    <location>
        <begin position="293"/>
        <end position="309"/>
    </location>
</feature>
<dbReference type="GO" id="GO:0005634">
    <property type="term" value="C:nucleus"/>
    <property type="evidence" value="ECO:0007669"/>
    <property type="project" value="UniProtKB-SubCell"/>
</dbReference>
<evidence type="ECO:0000256" key="3">
    <source>
        <dbReference type="PROSITE-ProRule" id="PRU00649"/>
    </source>
</evidence>
<feature type="region of interest" description="Disordered" evidence="4">
    <location>
        <begin position="652"/>
        <end position="687"/>
    </location>
</feature>
<evidence type="ECO:0000256" key="4">
    <source>
        <dbReference type="SAM" id="MobiDB-lite"/>
    </source>
</evidence>
<feature type="region of interest" description="Disordered" evidence="4">
    <location>
        <begin position="510"/>
        <end position="544"/>
    </location>
</feature>
<feature type="region of interest" description="Disordered" evidence="4">
    <location>
        <begin position="463"/>
        <end position="482"/>
    </location>
</feature>
<dbReference type="InterPro" id="IPR017923">
    <property type="entry name" value="TFIIS_N"/>
</dbReference>
<feature type="compositionally biased region" description="Polar residues" evidence="4">
    <location>
        <begin position="534"/>
        <end position="544"/>
    </location>
</feature>
<feature type="compositionally biased region" description="Polar residues" evidence="4">
    <location>
        <begin position="239"/>
        <end position="250"/>
    </location>
</feature>
<feature type="region of interest" description="Disordered" evidence="4">
    <location>
        <begin position="1"/>
        <end position="74"/>
    </location>
</feature>
<name>A0A8S0RUA4_OLEEU</name>
<feature type="compositionally biased region" description="Polar residues" evidence="4">
    <location>
        <begin position="13"/>
        <end position="39"/>
    </location>
</feature>
<keyword evidence="2 3" id="KW-0539">Nucleus</keyword>
<dbReference type="CDD" id="cd00183">
    <property type="entry name" value="TFIIS_I"/>
    <property type="match status" value="1"/>
</dbReference>
<feature type="compositionally biased region" description="Polar residues" evidence="4">
    <location>
        <begin position="261"/>
        <end position="292"/>
    </location>
</feature>
<feature type="compositionally biased region" description="Basic and acidic residues" evidence="4">
    <location>
        <begin position="466"/>
        <end position="476"/>
    </location>
</feature>
<dbReference type="InterPro" id="IPR003617">
    <property type="entry name" value="TFIIS/CRSP70_N_sub"/>
</dbReference>
<dbReference type="Gene3D" id="1.20.930.10">
    <property type="entry name" value="Conserved domain common to transcription factors TFIIS, elongin A, CRSP70"/>
    <property type="match status" value="1"/>
</dbReference>
<dbReference type="PANTHER" id="PTHR46548">
    <property type="entry name" value="BAH AND TFIIS DOMAIN-CONTAINING PROTEIN-RELATED"/>
    <property type="match status" value="1"/>
</dbReference>
<dbReference type="PANTHER" id="PTHR46548:SF1">
    <property type="entry name" value="BAH AND TFIIS DOMAIN-CONTAINING PROTEIN-RELATED"/>
    <property type="match status" value="1"/>
</dbReference>
<dbReference type="SUPFAM" id="SSF47676">
    <property type="entry name" value="Conserved domain common to transcription factors TFIIS, elongin A, CRSP70"/>
    <property type="match status" value="1"/>
</dbReference>
<dbReference type="SMART" id="SM00509">
    <property type="entry name" value="TFS2N"/>
    <property type="match status" value="1"/>
</dbReference>
<comment type="caution">
    <text evidence="6">The sequence shown here is derived from an EMBL/GenBank/DDBJ whole genome shotgun (WGS) entry which is preliminary data.</text>
</comment>
<feature type="compositionally biased region" description="Low complexity" evidence="4">
    <location>
        <begin position="392"/>
        <end position="401"/>
    </location>
</feature>
<feature type="domain" description="TFIIS N-terminal" evidence="5">
    <location>
        <begin position="145"/>
        <end position="231"/>
    </location>
</feature>
<organism evidence="6 7">
    <name type="scientific">Olea europaea subsp. europaea</name>
    <dbReference type="NCBI Taxonomy" id="158383"/>
    <lineage>
        <taxon>Eukaryota</taxon>
        <taxon>Viridiplantae</taxon>
        <taxon>Streptophyta</taxon>
        <taxon>Embryophyta</taxon>
        <taxon>Tracheophyta</taxon>
        <taxon>Spermatophyta</taxon>
        <taxon>Magnoliopsida</taxon>
        <taxon>eudicotyledons</taxon>
        <taxon>Gunneridae</taxon>
        <taxon>Pentapetalae</taxon>
        <taxon>asterids</taxon>
        <taxon>lamiids</taxon>
        <taxon>Lamiales</taxon>
        <taxon>Oleaceae</taxon>
        <taxon>Oleeae</taxon>
        <taxon>Olea</taxon>
    </lineage>
</organism>
<evidence type="ECO:0000256" key="2">
    <source>
        <dbReference type="ARBA" id="ARBA00023242"/>
    </source>
</evidence>
<dbReference type="OrthoDB" id="1917005at2759"/>
<dbReference type="Pfam" id="PF08711">
    <property type="entry name" value="Med26"/>
    <property type="match status" value="1"/>
</dbReference>
<evidence type="ECO:0000313" key="6">
    <source>
        <dbReference type="EMBL" id="CAA2983655.1"/>
    </source>
</evidence>
<dbReference type="Gramene" id="OE9A100551T1">
    <property type="protein sequence ID" value="OE9A100551C1"/>
    <property type="gene ID" value="OE9A100551"/>
</dbReference>
<evidence type="ECO:0000256" key="1">
    <source>
        <dbReference type="ARBA" id="ARBA00004123"/>
    </source>
</evidence>
<feature type="compositionally biased region" description="Basic and acidic residues" evidence="4">
    <location>
        <begin position="600"/>
        <end position="614"/>
    </location>
</feature>
<evidence type="ECO:0000259" key="5">
    <source>
        <dbReference type="PROSITE" id="PS51319"/>
    </source>
</evidence>
<proteinExistence type="predicted"/>
<feature type="compositionally biased region" description="Basic and acidic residues" evidence="4">
    <location>
        <begin position="48"/>
        <end position="67"/>
    </location>
</feature>
<reference evidence="6 7" key="1">
    <citation type="submission" date="2019-12" db="EMBL/GenBank/DDBJ databases">
        <authorList>
            <person name="Alioto T."/>
            <person name="Alioto T."/>
            <person name="Gomez Garrido J."/>
        </authorList>
    </citation>
    <scope>NUCLEOTIDE SEQUENCE [LARGE SCALE GENOMIC DNA]</scope>
</reference>
<dbReference type="Proteomes" id="UP000594638">
    <property type="component" value="Unassembled WGS sequence"/>
</dbReference>
<dbReference type="PROSITE" id="PS51319">
    <property type="entry name" value="TFIIS_N"/>
    <property type="match status" value="1"/>
</dbReference>
<feature type="compositionally biased region" description="Basic and acidic residues" evidence="4">
    <location>
        <begin position="515"/>
        <end position="533"/>
    </location>
</feature>
<dbReference type="InterPro" id="IPR035441">
    <property type="entry name" value="TFIIS/LEDGF_dom_sf"/>
</dbReference>
<protein>
    <submittedName>
        <fullName evidence="6">BAH domain</fullName>
    </submittedName>
</protein>
<gene>
    <name evidence="6" type="ORF">OLEA9_A100551</name>
</gene>
<keyword evidence="7" id="KW-1185">Reference proteome</keyword>
<dbReference type="EMBL" id="CACTIH010003738">
    <property type="protein sequence ID" value="CAA2983655.1"/>
    <property type="molecule type" value="Genomic_DNA"/>
</dbReference>
<feature type="region of interest" description="Disordered" evidence="4">
    <location>
        <begin position="588"/>
        <end position="624"/>
    </location>
</feature>
<accession>A0A8S0RUA4</accession>
<comment type="subcellular location">
    <subcellularLocation>
        <location evidence="1 3">Nucleus</location>
    </subcellularLocation>
</comment>
<feature type="compositionally biased region" description="Basic and acidic residues" evidence="4">
    <location>
        <begin position="1412"/>
        <end position="1426"/>
    </location>
</feature>
<feature type="region of interest" description="Disordered" evidence="4">
    <location>
        <begin position="1392"/>
        <end position="1433"/>
    </location>
</feature>
<sequence length="1433" mass="153454">MHATLQPGGCSPKQANGPTSTTQLKPGSDKNQNGGTSFPPQIKGKKRERGEHGADSIKRERSLRTDSGDSVQCKTDSNLKSEIAKITKKGGVVDLEGVDKLVQLMQSGRMERKLDLNSRSMLAGVMAATDKFDCLSRFVQLRGLLVFDEWLQDIHKGKIGDGNSLKDSNASVEEFLLVLLRALGKLPVNLQALRMCNIGRSVNHLRSHKNIEIQRKVRSLVDTWKKRVEVEMASIDAKSGSTQAVSSWPSKSRLPEASHGGNKNSSVADIAMNSSITQHSTSKTTSHGESNTKSASSSPGSMKSASSPAFGKESQPRISVDCTSDTPLIREDRSSSSNQSHNYCQSFSAKDGKSSTAGSVTVNKISSGSSHHRKVSGFPGTSLTGRQKETSSGRSSSVHRTSPLEKLSPSALTNEKAVEGPIIEGSGHKLIVKITNRVRSPAQGATGGSLEDNSIMSCRASSPVLSDKHHNPKDGSDAYPRNVPTEMKAESWQSDDLKDVLTRSDECAESSLALPHEEQSRTTEDCQKLKEGTKGNQSESGKLQKTTFSPMNALIESCVKDSEVNSSLSLEDDMGINLLASVATGEISSPTNSTEITPAVDEKARSNSSSKDHIAGVQSECSHNVDRASRQAGCALTEDGLHQPKHELLELSGDKKGASSNTSGDIIAGQGDKHFDPSSTDLRSTADPKEEKFNEMKFTTSLTLPISMEKIVDGKLGKQIHHEKAISGKVNIIGLLDCKAGQMDMISGDKVTNDCLSAEVSKETVEVSSSNQLCEGDCNSDVNERLNTGIHSQQKLTVAIAKSELTGGSNEKPPQTLSCQKSISENGDEVRVGKAHENDGKGYICQSERESFDQGMDKSAAVEGQVVTGLNSLANDVKNHRAEISAENKEIPEHASLPENLLLASLAQEEQKSTELRESKNAGCLEVNETDDCASSGADVSSSSVAGASDLNAKMKFDLNEGFTADDGKYGEMINLISSGSSKVHMMKHSPFVVNPIPSVLPTSITVAAAAKGPFVPPDDLLRIKGELGWKGSAATSAFRPAEPRKIPEIPFETTSMTSPVASTGKHGRTPLDIDLNVPDERVLEEMALRGSDFAVGSSSGYASNRHIMQNANAGSMPFLRSGGLDLDLNRVDVSNDNGQFSASGNYKVDSPIVSVQPLGGLTTRNRMDFDLNDGPEVDDASDEQLLINQQCKGGIASQLLPTAGLRMNNSELGNFSSLFPPANTYSTVKIPTILADRGDHPFPIVPSGAPQRIFTPSDATFTHDFHRGSVLSSSPAVPSPPGPFQYSGFPFRTAFPIPSATFPVAPTSYMDSSSGGRLFTPHVNSQLLAPVDAVLSQHQRPYVFGLLDSSSNWAMENNRKWGKQALDLNAGPGAVDSEGKDEMLRQLSVTNSQVRTEEQARLLSSSGGILKRKDPEGGRDNESFRYKQSSCQ</sequence>
<feature type="region of interest" description="Disordered" evidence="4">
    <location>
        <begin position="239"/>
        <end position="413"/>
    </location>
</feature>
<feature type="compositionally biased region" description="Polar residues" evidence="4">
    <location>
        <begin position="335"/>
        <end position="369"/>
    </location>
</feature>
<dbReference type="Gramene" id="OE9A100551T2">
    <property type="protein sequence ID" value="OE9A100551C2"/>
    <property type="gene ID" value="OE9A100551"/>
</dbReference>